<feature type="coiled-coil region" evidence="6">
    <location>
        <begin position="105"/>
        <end position="174"/>
    </location>
</feature>
<dbReference type="PRINTS" id="PR00404">
    <property type="entry name" value="MADSDOMAIN"/>
</dbReference>
<dbReference type="InterPro" id="IPR033896">
    <property type="entry name" value="MEF2-like_N"/>
</dbReference>
<dbReference type="SMART" id="SM00432">
    <property type="entry name" value="MADS"/>
    <property type="match status" value="1"/>
</dbReference>
<keyword evidence="3" id="KW-0238">DNA-binding</keyword>
<gene>
    <name evidence="8" type="ORF">PIB30_011313</name>
</gene>
<dbReference type="PROSITE" id="PS50066">
    <property type="entry name" value="MADS_BOX_2"/>
    <property type="match status" value="1"/>
</dbReference>
<dbReference type="CDD" id="cd00265">
    <property type="entry name" value="MADS_MEF2_like"/>
    <property type="match status" value="1"/>
</dbReference>
<organism evidence="8 9">
    <name type="scientific">Stylosanthes scabra</name>
    <dbReference type="NCBI Taxonomy" id="79078"/>
    <lineage>
        <taxon>Eukaryota</taxon>
        <taxon>Viridiplantae</taxon>
        <taxon>Streptophyta</taxon>
        <taxon>Embryophyta</taxon>
        <taxon>Tracheophyta</taxon>
        <taxon>Spermatophyta</taxon>
        <taxon>Magnoliopsida</taxon>
        <taxon>eudicotyledons</taxon>
        <taxon>Gunneridae</taxon>
        <taxon>Pentapetalae</taxon>
        <taxon>rosids</taxon>
        <taxon>fabids</taxon>
        <taxon>Fabales</taxon>
        <taxon>Fabaceae</taxon>
        <taxon>Papilionoideae</taxon>
        <taxon>50 kb inversion clade</taxon>
        <taxon>dalbergioids sensu lato</taxon>
        <taxon>Dalbergieae</taxon>
        <taxon>Pterocarpus clade</taxon>
        <taxon>Stylosanthes</taxon>
    </lineage>
</organism>
<evidence type="ECO:0000256" key="6">
    <source>
        <dbReference type="SAM" id="Coils"/>
    </source>
</evidence>
<evidence type="ECO:0000256" key="2">
    <source>
        <dbReference type="ARBA" id="ARBA00023015"/>
    </source>
</evidence>
<dbReference type="Gene3D" id="3.40.1810.10">
    <property type="entry name" value="Transcription factor, MADS-box"/>
    <property type="match status" value="1"/>
</dbReference>
<evidence type="ECO:0000256" key="5">
    <source>
        <dbReference type="ARBA" id="ARBA00023242"/>
    </source>
</evidence>
<dbReference type="InterPro" id="IPR036879">
    <property type="entry name" value="TF_MADSbox_sf"/>
</dbReference>
<dbReference type="Gene3D" id="6.10.140.920">
    <property type="match status" value="1"/>
</dbReference>
<protein>
    <recommendedName>
        <fullName evidence="7">MADS-box domain-containing protein</fullName>
    </recommendedName>
</protein>
<comment type="subcellular location">
    <subcellularLocation>
        <location evidence="1">Nucleus</location>
    </subcellularLocation>
</comment>
<name>A0ABU6W5U9_9FABA</name>
<comment type="caution">
    <text evidence="8">The sequence shown here is derived from an EMBL/GenBank/DDBJ whole genome shotgun (WGS) entry which is preliminary data.</text>
</comment>
<dbReference type="Pfam" id="PF00319">
    <property type="entry name" value="SRF-TF"/>
    <property type="match status" value="1"/>
</dbReference>
<keyword evidence="4" id="KW-0804">Transcription</keyword>
<accession>A0ABU6W5U9</accession>
<dbReference type="SUPFAM" id="SSF55455">
    <property type="entry name" value="SRF-like"/>
    <property type="match status" value="1"/>
</dbReference>
<evidence type="ECO:0000256" key="4">
    <source>
        <dbReference type="ARBA" id="ARBA00023163"/>
    </source>
</evidence>
<dbReference type="InterPro" id="IPR002100">
    <property type="entry name" value="TF_MADSbox"/>
</dbReference>
<evidence type="ECO:0000313" key="8">
    <source>
        <dbReference type="EMBL" id="MED6180550.1"/>
    </source>
</evidence>
<dbReference type="PANTHER" id="PTHR11945:SF818">
    <property type="entry name" value="AGAMOUS-LIKE MADS-BOX PROTEIN AGL62"/>
    <property type="match status" value="1"/>
</dbReference>
<dbReference type="EMBL" id="JASCZI010181270">
    <property type="protein sequence ID" value="MED6180550.1"/>
    <property type="molecule type" value="Genomic_DNA"/>
</dbReference>
<evidence type="ECO:0000256" key="3">
    <source>
        <dbReference type="ARBA" id="ARBA00023125"/>
    </source>
</evidence>
<dbReference type="PANTHER" id="PTHR11945">
    <property type="entry name" value="MADS BOX PROTEIN"/>
    <property type="match status" value="1"/>
</dbReference>
<evidence type="ECO:0000313" key="9">
    <source>
        <dbReference type="Proteomes" id="UP001341840"/>
    </source>
</evidence>
<reference evidence="8 9" key="1">
    <citation type="journal article" date="2023" name="Plants (Basel)">
        <title>Bridging the Gap: Combining Genomics and Transcriptomics Approaches to Understand Stylosanthes scabra, an Orphan Legume from the Brazilian Caatinga.</title>
        <authorList>
            <person name="Ferreira-Neto J.R.C."/>
            <person name="da Silva M.D."/>
            <person name="Binneck E."/>
            <person name="de Melo N.F."/>
            <person name="da Silva R.H."/>
            <person name="de Melo A.L.T.M."/>
            <person name="Pandolfi V."/>
            <person name="Bustamante F.O."/>
            <person name="Brasileiro-Vidal A.C."/>
            <person name="Benko-Iseppon A.M."/>
        </authorList>
    </citation>
    <scope>NUCLEOTIDE SEQUENCE [LARGE SCALE GENOMIC DNA]</scope>
    <source>
        <tissue evidence="8">Leaves</tissue>
    </source>
</reference>
<keyword evidence="9" id="KW-1185">Reference proteome</keyword>
<dbReference type="Proteomes" id="UP001341840">
    <property type="component" value="Unassembled WGS sequence"/>
</dbReference>
<evidence type="ECO:0000256" key="1">
    <source>
        <dbReference type="ARBA" id="ARBA00004123"/>
    </source>
</evidence>
<evidence type="ECO:0000259" key="7">
    <source>
        <dbReference type="PROSITE" id="PS50066"/>
    </source>
</evidence>
<sequence length="270" mass="30338">MSSARSSARKTRGRQKIEMKKMNNESNLQVTFSKRRSGLFKKASELCTLCGADVALIVFSPGDKVFSFGHPNVETVIQRYLARAPTLQTPSGTLQFIEAHRSANVREFNSRLMQLNNQLEAEKKRADHLNNFHKAAMSQFWWALPIENMSKTRLQQLKAALEDLKKNVVQHAERLFVQESVNNNPTQFFGESSSNALVPHHQSPPPPPPLPAPFTQVPQLFGNGPQLLQPPMLHQSPPVMQNHMFDSSVMRHHGLNMNNIPPFGSPAGFL</sequence>
<keyword evidence="2" id="KW-0805">Transcription regulation</keyword>
<proteinExistence type="predicted"/>
<keyword evidence="6" id="KW-0175">Coiled coil</keyword>
<feature type="domain" description="MADS-box" evidence="7">
    <location>
        <begin position="12"/>
        <end position="72"/>
    </location>
</feature>
<keyword evidence="5" id="KW-0539">Nucleus</keyword>